<feature type="transmembrane region" description="Helical" evidence="1">
    <location>
        <begin position="7"/>
        <end position="26"/>
    </location>
</feature>
<evidence type="ECO:0000256" key="1">
    <source>
        <dbReference type="SAM" id="Phobius"/>
    </source>
</evidence>
<gene>
    <name evidence="2" type="ORF">G1C98_0471</name>
</gene>
<sequence length="69" mass="7179">MKLDKYAVFCMFGMVLAVLSLVFGILGKGIVAGSFGLATGGVCFAMLLLTKMPDENAAGDGDDEDAQED</sequence>
<feature type="transmembrane region" description="Helical" evidence="1">
    <location>
        <begin position="32"/>
        <end position="49"/>
    </location>
</feature>
<keyword evidence="1" id="KW-0472">Membrane</keyword>
<keyword evidence="1" id="KW-1133">Transmembrane helix</keyword>
<dbReference type="Proteomes" id="UP000529710">
    <property type="component" value="Unassembled WGS sequence"/>
</dbReference>
<dbReference type="RefSeq" id="WP_169078877.1">
    <property type="nucleotide sequence ID" value="NZ_JAAIIF010000006.1"/>
</dbReference>
<accession>A0A7Y0ESR3</accession>
<name>A0A7Y0ESR3_9BIFI</name>
<protein>
    <submittedName>
        <fullName evidence="2">Uncharacterized protein</fullName>
    </submittedName>
</protein>
<proteinExistence type="predicted"/>
<evidence type="ECO:0000313" key="3">
    <source>
        <dbReference type="Proteomes" id="UP000529710"/>
    </source>
</evidence>
<evidence type="ECO:0000313" key="2">
    <source>
        <dbReference type="EMBL" id="NMM95735.1"/>
    </source>
</evidence>
<keyword evidence="3" id="KW-1185">Reference proteome</keyword>
<comment type="caution">
    <text evidence="2">The sequence shown here is derived from an EMBL/GenBank/DDBJ whole genome shotgun (WGS) entry which is preliminary data.</text>
</comment>
<dbReference type="EMBL" id="JAAIIF010000006">
    <property type="protein sequence ID" value="NMM95735.1"/>
    <property type="molecule type" value="Genomic_DNA"/>
</dbReference>
<keyword evidence="1" id="KW-0812">Transmembrane</keyword>
<organism evidence="2 3">
    <name type="scientific">Bifidobacterium erythrocebi</name>
    <dbReference type="NCBI Taxonomy" id="2675325"/>
    <lineage>
        <taxon>Bacteria</taxon>
        <taxon>Bacillati</taxon>
        <taxon>Actinomycetota</taxon>
        <taxon>Actinomycetes</taxon>
        <taxon>Bifidobacteriales</taxon>
        <taxon>Bifidobacteriaceae</taxon>
        <taxon>Bifidobacterium</taxon>
    </lineage>
</organism>
<reference evidence="2 3" key="1">
    <citation type="submission" date="2020-02" db="EMBL/GenBank/DDBJ databases">
        <title>Characterization of phylogenetic diversity of novel bifidobacterial species isolated in Czech ZOOs.</title>
        <authorList>
            <person name="Lugli G.A."/>
            <person name="Vera N.B."/>
            <person name="Ventura M."/>
        </authorList>
    </citation>
    <scope>NUCLEOTIDE SEQUENCE [LARGE SCALE GENOMIC DNA]</scope>
    <source>
        <strain evidence="2 3">DSM 109960</strain>
    </source>
</reference>
<dbReference type="AlphaFoldDB" id="A0A7Y0ESR3"/>